<dbReference type="Pfam" id="PF08044">
    <property type="entry name" value="DUF1707"/>
    <property type="match status" value="1"/>
</dbReference>
<reference evidence="3 4" key="1">
    <citation type="submission" date="2016-11" db="EMBL/GenBank/DDBJ databases">
        <authorList>
            <person name="Jaros S."/>
            <person name="Januszkiewicz K."/>
            <person name="Wedrychowicz H."/>
        </authorList>
    </citation>
    <scope>NUCLEOTIDE SEQUENCE [LARGE SCALE GENOMIC DNA]</scope>
    <source>
        <strain evidence="3 4">DSM 12906</strain>
    </source>
</reference>
<accession>A0A1M6HSW3</accession>
<keyword evidence="4" id="KW-1185">Reference proteome</keyword>
<keyword evidence="1" id="KW-0472">Membrane</keyword>
<dbReference type="OrthoDB" id="3748531at2"/>
<feature type="domain" description="DUF1707" evidence="2">
    <location>
        <begin position="21"/>
        <end position="71"/>
    </location>
</feature>
<dbReference type="STRING" id="1123357.SAMN02745244_02059"/>
<dbReference type="InterPro" id="IPR012551">
    <property type="entry name" value="DUF1707_SHOCT-like"/>
</dbReference>
<dbReference type="EMBL" id="FQZG01000034">
    <property type="protein sequence ID" value="SHJ25248.1"/>
    <property type="molecule type" value="Genomic_DNA"/>
</dbReference>
<dbReference type="AlphaFoldDB" id="A0A1M6HSW3"/>
<keyword evidence="1" id="KW-0812">Transmembrane</keyword>
<sequence length="124" mass="13084">MIGRMALPPSSKYLQRAGDLVDDLERDSLTQRLNDAYGDGRIVHDDYSAAMDIVYAARTLGDLVPVIEKLPAAADNTPAIVDQGNLPAGRVGEARNVAPMAFAVAVVGVVLIAVLAVLIAVLLF</sequence>
<dbReference type="Proteomes" id="UP000184512">
    <property type="component" value="Unassembled WGS sequence"/>
</dbReference>
<feature type="transmembrane region" description="Helical" evidence="1">
    <location>
        <begin position="100"/>
        <end position="123"/>
    </location>
</feature>
<organism evidence="3 4">
    <name type="scientific">Tessaracoccus bendigoensis DSM 12906</name>
    <dbReference type="NCBI Taxonomy" id="1123357"/>
    <lineage>
        <taxon>Bacteria</taxon>
        <taxon>Bacillati</taxon>
        <taxon>Actinomycetota</taxon>
        <taxon>Actinomycetes</taxon>
        <taxon>Propionibacteriales</taxon>
        <taxon>Propionibacteriaceae</taxon>
        <taxon>Tessaracoccus</taxon>
    </lineage>
</organism>
<evidence type="ECO:0000259" key="2">
    <source>
        <dbReference type="Pfam" id="PF08044"/>
    </source>
</evidence>
<evidence type="ECO:0000313" key="3">
    <source>
        <dbReference type="EMBL" id="SHJ25248.1"/>
    </source>
</evidence>
<name>A0A1M6HSW3_9ACTN</name>
<evidence type="ECO:0000313" key="4">
    <source>
        <dbReference type="Proteomes" id="UP000184512"/>
    </source>
</evidence>
<gene>
    <name evidence="3" type="ORF">SAMN02745244_02059</name>
</gene>
<proteinExistence type="predicted"/>
<keyword evidence="1" id="KW-1133">Transmembrane helix</keyword>
<protein>
    <recommendedName>
        <fullName evidence="2">DUF1707 domain-containing protein</fullName>
    </recommendedName>
</protein>
<evidence type="ECO:0000256" key="1">
    <source>
        <dbReference type="SAM" id="Phobius"/>
    </source>
</evidence>